<dbReference type="Ensembl" id="ENSELUT00000004786.3">
    <property type="protein sequence ID" value="ENSELUP00000008898.2"/>
    <property type="gene ID" value="ENSELUG00000009503.3"/>
</dbReference>
<evidence type="ECO:0000256" key="7">
    <source>
        <dbReference type="SAM" id="Phobius"/>
    </source>
</evidence>
<dbReference type="GeneTree" id="ENSGT00950000183096"/>
<name>A0A3P8XWR2_ESOLU</name>
<reference evidence="8" key="2">
    <citation type="submission" date="2020-02" db="EMBL/GenBank/DDBJ databases">
        <title>Esox lucius (northern pike) genome, fEsoLuc1, primary haplotype.</title>
        <authorList>
            <person name="Myers G."/>
            <person name="Karagic N."/>
            <person name="Meyer A."/>
            <person name="Pippel M."/>
            <person name="Reichard M."/>
            <person name="Winkler S."/>
            <person name="Tracey A."/>
            <person name="Sims Y."/>
            <person name="Howe K."/>
            <person name="Rhie A."/>
            <person name="Formenti G."/>
            <person name="Durbin R."/>
            <person name="Fedrigo O."/>
            <person name="Jarvis E.D."/>
        </authorList>
    </citation>
    <scope>NUCLEOTIDE SEQUENCE [LARGE SCALE GENOMIC DNA]</scope>
</reference>
<feature type="region of interest" description="Disordered" evidence="6">
    <location>
        <begin position="462"/>
        <end position="484"/>
    </location>
</feature>
<evidence type="ECO:0008006" key="10">
    <source>
        <dbReference type="Google" id="ProtNLM"/>
    </source>
</evidence>
<feature type="transmembrane region" description="Helical" evidence="7">
    <location>
        <begin position="207"/>
        <end position="229"/>
    </location>
</feature>
<feature type="transmembrane region" description="Helical" evidence="7">
    <location>
        <begin position="17"/>
        <end position="38"/>
    </location>
</feature>
<dbReference type="Pfam" id="PF07690">
    <property type="entry name" value="MFS_1"/>
    <property type="match status" value="1"/>
</dbReference>
<feature type="transmembrane region" description="Helical" evidence="7">
    <location>
        <begin position="363"/>
        <end position="384"/>
    </location>
</feature>
<dbReference type="Bgee" id="ENSELUG00000009503">
    <property type="expression patterns" value="Expressed in liver and 15 other cell types or tissues"/>
</dbReference>
<keyword evidence="9" id="KW-1185">Reference proteome</keyword>
<comment type="similarity">
    <text evidence="5">Belongs to the major facilitator superfamily. SLC46A family.</text>
</comment>
<sequence>MTGSVCVSASTRRMKGLFLIEPLVALYSFASFLVLPLVQQYVYRRLWQELTNTTYPVSANASRCGPSNTSSHHEDVQKAASLFSLYSELFSMIPSVAVTLILVSYSDQRGRKITIVLPLIGSLVYALSFLAVSFFELNVYLLIVSSFVSALFGGLGTFLGGCFSYVADLCEDGQQKTLRMAGVDMVIGLLSGLASISTGYFLQAAGFNWPLFTVAILHCVNLLYAVFVLEESLKPAPDDPLGSSPLRNAVHHMACGVYQLFAKASRRRNILLVLLLLLFISFAFANIGGLSLITLYELNQPLCWNEILIGYGSALSTTVFLTSFVGVMAFSRCGVPNLAIILIGILSVMIAMTLVSFAKTTLVMFLVRLPMLFAIMPFPVLRSMMSQVVSKTEQGALFACVACLDTISNGVASIVFSSLYAVTVAWFPGFCFLLSAGLCVIPLALLVGVGLLEVNEDKEPSDADAIIPGEEDLSGYDNETPPLI</sequence>
<feature type="transmembrane region" description="Helical" evidence="7">
    <location>
        <begin position="270"/>
        <end position="296"/>
    </location>
</feature>
<feature type="transmembrane region" description="Helical" evidence="7">
    <location>
        <begin position="396"/>
        <end position="420"/>
    </location>
</feature>
<reference evidence="9" key="1">
    <citation type="journal article" date="2014" name="PLoS ONE">
        <title>The genome and linkage map of the northern pike (Esox lucius): conserved synteny revealed between the salmonid sister group and the Neoteleostei.</title>
        <authorList>
            <person name="Rondeau E.B."/>
            <person name="Minkley D.R."/>
            <person name="Leong J.S."/>
            <person name="Messmer A.M."/>
            <person name="Jantzen J.R."/>
            <person name="von Schalburg K.R."/>
            <person name="Lemon C."/>
            <person name="Bird N.H."/>
            <person name="Koop B.F."/>
        </authorList>
    </citation>
    <scope>NUCLEOTIDE SEQUENCE</scope>
</reference>
<feature type="transmembrane region" description="Helical" evidence="7">
    <location>
        <begin position="141"/>
        <end position="166"/>
    </location>
</feature>
<evidence type="ECO:0000313" key="8">
    <source>
        <dbReference type="Ensembl" id="ENSELUP00000008898.2"/>
    </source>
</evidence>
<evidence type="ECO:0000256" key="3">
    <source>
        <dbReference type="ARBA" id="ARBA00022989"/>
    </source>
</evidence>
<evidence type="ECO:0000313" key="9">
    <source>
        <dbReference type="Proteomes" id="UP000265140"/>
    </source>
</evidence>
<organism evidence="8 9">
    <name type="scientific">Esox lucius</name>
    <name type="common">Northern pike</name>
    <dbReference type="NCBI Taxonomy" id="8010"/>
    <lineage>
        <taxon>Eukaryota</taxon>
        <taxon>Metazoa</taxon>
        <taxon>Chordata</taxon>
        <taxon>Craniata</taxon>
        <taxon>Vertebrata</taxon>
        <taxon>Euteleostomi</taxon>
        <taxon>Actinopterygii</taxon>
        <taxon>Neopterygii</taxon>
        <taxon>Teleostei</taxon>
        <taxon>Protacanthopterygii</taxon>
        <taxon>Esociformes</taxon>
        <taxon>Esocidae</taxon>
        <taxon>Esox</taxon>
    </lineage>
</organism>
<feature type="transmembrane region" description="Helical" evidence="7">
    <location>
        <begin position="426"/>
        <end position="452"/>
    </location>
</feature>
<evidence type="ECO:0000256" key="5">
    <source>
        <dbReference type="ARBA" id="ARBA00038227"/>
    </source>
</evidence>
<protein>
    <recommendedName>
        <fullName evidence="10">Solute carrier family 46 member 3</fullName>
    </recommendedName>
</protein>
<feature type="transmembrane region" description="Helical" evidence="7">
    <location>
        <begin position="178"/>
        <end position="201"/>
    </location>
</feature>
<feature type="transmembrane region" description="Helical" evidence="7">
    <location>
        <begin position="83"/>
        <end position="103"/>
    </location>
</feature>
<evidence type="ECO:0000256" key="4">
    <source>
        <dbReference type="ARBA" id="ARBA00023136"/>
    </source>
</evidence>
<dbReference type="GO" id="GO:0022857">
    <property type="term" value="F:transmembrane transporter activity"/>
    <property type="evidence" value="ECO:0007669"/>
    <property type="project" value="InterPro"/>
</dbReference>
<keyword evidence="4 7" id="KW-0472">Membrane</keyword>
<dbReference type="GO" id="GO:0034486">
    <property type="term" value="P:vacuolar transmembrane transport"/>
    <property type="evidence" value="ECO:0007669"/>
    <property type="project" value="TreeGrafter"/>
</dbReference>
<dbReference type="Gene3D" id="1.20.1250.20">
    <property type="entry name" value="MFS general substrate transporter like domains"/>
    <property type="match status" value="1"/>
</dbReference>
<dbReference type="PANTHER" id="PTHR23507:SF32">
    <property type="entry name" value="SI:DKEY-5G14.1"/>
    <property type="match status" value="1"/>
</dbReference>
<feature type="transmembrane region" description="Helical" evidence="7">
    <location>
        <begin position="308"/>
        <end position="330"/>
    </location>
</feature>
<dbReference type="GO" id="GO:0005765">
    <property type="term" value="C:lysosomal membrane"/>
    <property type="evidence" value="ECO:0007669"/>
    <property type="project" value="TreeGrafter"/>
</dbReference>
<evidence type="ECO:0000256" key="6">
    <source>
        <dbReference type="SAM" id="MobiDB-lite"/>
    </source>
</evidence>
<reference evidence="8" key="4">
    <citation type="submission" date="2025-09" db="UniProtKB">
        <authorList>
            <consortium name="Ensembl"/>
        </authorList>
    </citation>
    <scope>IDENTIFICATION</scope>
</reference>
<feature type="transmembrane region" description="Helical" evidence="7">
    <location>
        <begin position="337"/>
        <end position="357"/>
    </location>
</feature>
<dbReference type="SUPFAM" id="SSF103473">
    <property type="entry name" value="MFS general substrate transporter"/>
    <property type="match status" value="1"/>
</dbReference>
<evidence type="ECO:0000256" key="1">
    <source>
        <dbReference type="ARBA" id="ARBA00004141"/>
    </source>
</evidence>
<proteinExistence type="inferred from homology"/>
<dbReference type="InterPro" id="IPR036259">
    <property type="entry name" value="MFS_trans_sf"/>
</dbReference>
<dbReference type="InterPro" id="IPR011701">
    <property type="entry name" value="MFS"/>
</dbReference>
<dbReference type="PANTHER" id="PTHR23507">
    <property type="entry name" value="ZGC:174356"/>
    <property type="match status" value="1"/>
</dbReference>
<comment type="subcellular location">
    <subcellularLocation>
        <location evidence="1">Membrane</location>
        <topology evidence="1">Multi-pass membrane protein</topology>
    </subcellularLocation>
</comment>
<keyword evidence="2 7" id="KW-0812">Transmembrane</keyword>
<accession>A0A3P8XWR2</accession>
<keyword evidence="3 7" id="KW-1133">Transmembrane helix</keyword>
<dbReference type="AlphaFoldDB" id="A0A3P8XWR2"/>
<feature type="transmembrane region" description="Helical" evidence="7">
    <location>
        <begin position="115"/>
        <end position="135"/>
    </location>
</feature>
<evidence type="ECO:0000256" key="2">
    <source>
        <dbReference type="ARBA" id="ARBA00022692"/>
    </source>
</evidence>
<reference evidence="8" key="3">
    <citation type="submission" date="2025-08" db="UniProtKB">
        <authorList>
            <consortium name="Ensembl"/>
        </authorList>
    </citation>
    <scope>IDENTIFICATION</scope>
</reference>
<gene>
    <name evidence="8" type="primary">SLC46A3</name>
</gene>
<dbReference type="Proteomes" id="UP000265140">
    <property type="component" value="Chromosome 7"/>
</dbReference>